<sequence length="222" mass="24786">MALVDAGLHSAGGTPREHFNQSQDPGMMRPSMQKKRALRLSYPVVTWVLQEEDRFPPPRLGALLGSQSDGPIAAEPFTSCLDRPRHVCGVTRPNTPKQPRRTCLLEPGCLPWKPMVAPVSGLLQTLSEHQTFDWLRHGCVTSASCWLPNRTASSRQLRCRRPWEKDCCSPLVNNASCALWCARRFERAPINEAALLGKEAAGWRWHGEIDRRLASNASGALW</sequence>
<accession>A0AAQ4D034</accession>
<evidence type="ECO:0000313" key="3">
    <source>
        <dbReference type="Proteomes" id="UP001321473"/>
    </source>
</evidence>
<dbReference type="AlphaFoldDB" id="A0AAQ4D034"/>
<dbReference type="EMBL" id="JARKHS020036587">
    <property type="protein sequence ID" value="KAK8755824.1"/>
    <property type="molecule type" value="Genomic_DNA"/>
</dbReference>
<evidence type="ECO:0000313" key="2">
    <source>
        <dbReference type="EMBL" id="KAK8755824.1"/>
    </source>
</evidence>
<gene>
    <name evidence="2" type="ORF">V5799_001483</name>
</gene>
<proteinExistence type="predicted"/>
<dbReference type="Proteomes" id="UP001321473">
    <property type="component" value="Unassembled WGS sequence"/>
</dbReference>
<evidence type="ECO:0000256" key="1">
    <source>
        <dbReference type="SAM" id="MobiDB-lite"/>
    </source>
</evidence>
<organism evidence="2 3">
    <name type="scientific">Amblyomma americanum</name>
    <name type="common">Lone star tick</name>
    <dbReference type="NCBI Taxonomy" id="6943"/>
    <lineage>
        <taxon>Eukaryota</taxon>
        <taxon>Metazoa</taxon>
        <taxon>Ecdysozoa</taxon>
        <taxon>Arthropoda</taxon>
        <taxon>Chelicerata</taxon>
        <taxon>Arachnida</taxon>
        <taxon>Acari</taxon>
        <taxon>Parasitiformes</taxon>
        <taxon>Ixodida</taxon>
        <taxon>Ixodoidea</taxon>
        <taxon>Ixodidae</taxon>
        <taxon>Amblyomminae</taxon>
        <taxon>Amblyomma</taxon>
    </lineage>
</organism>
<protein>
    <submittedName>
        <fullName evidence="2">Uncharacterized protein</fullName>
    </submittedName>
</protein>
<comment type="caution">
    <text evidence="2">The sequence shown here is derived from an EMBL/GenBank/DDBJ whole genome shotgun (WGS) entry which is preliminary data.</text>
</comment>
<name>A0AAQ4D034_AMBAM</name>
<feature type="region of interest" description="Disordered" evidence="1">
    <location>
        <begin position="1"/>
        <end position="34"/>
    </location>
</feature>
<reference evidence="2 3" key="1">
    <citation type="journal article" date="2023" name="Arcadia Sci">
        <title>De novo assembly of a long-read Amblyomma americanum tick genome.</title>
        <authorList>
            <person name="Chou S."/>
            <person name="Poskanzer K.E."/>
            <person name="Rollins M."/>
            <person name="Thuy-Boun P.S."/>
        </authorList>
    </citation>
    <scope>NUCLEOTIDE SEQUENCE [LARGE SCALE GENOMIC DNA]</scope>
    <source>
        <strain evidence="2">F_SG_1</strain>
        <tissue evidence="2">Salivary glands</tissue>
    </source>
</reference>
<keyword evidence="3" id="KW-1185">Reference proteome</keyword>